<dbReference type="GO" id="GO:0003735">
    <property type="term" value="F:structural constituent of ribosome"/>
    <property type="evidence" value="ECO:0007669"/>
    <property type="project" value="TreeGrafter"/>
</dbReference>
<evidence type="ECO:0000256" key="4">
    <source>
        <dbReference type="ARBA" id="ARBA00023004"/>
    </source>
</evidence>
<dbReference type="InterPro" id="IPR005366">
    <property type="entry name" value="EMC8/9"/>
</dbReference>
<evidence type="ECO:0000313" key="8">
    <source>
        <dbReference type="EMBL" id="KAG5544988.1"/>
    </source>
</evidence>
<proteinExistence type="predicted"/>
<evidence type="ECO:0000256" key="5">
    <source>
        <dbReference type="ARBA" id="ARBA00023014"/>
    </source>
</evidence>
<dbReference type="Proteomes" id="UP000823749">
    <property type="component" value="Chromosome 6"/>
</dbReference>
<dbReference type="GO" id="GO:0008168">
    <property type="term" value="F:methyltransferase activity"/>
    <property type="evidence" value="ECO:0007669"/>
    <property type="project" value="InterPro"/>
</dbReference>
<dbReference type="Pfam" id="PF03665">
    <property type="entry name" value="UPF0172"/>
    <property type="match status" value="1"/>
</dbReference>
<evidence type="ECO:0000256" key="6">
    <source>
        <dbReference type="ARBA" id="ARBA00023128"/>
    </source>
</evidence>
<protein>
    <submittedName>
        <fullName evidence="8">Uncharacterized protein</fullName>
    </submittedName>
</protein>
<evidence type="ECO:0000256" key="1">
    <source>
        <dbReference type="ARBA" id="ARBA00004173"/>
    </source>
</evidence>
<accession>A0AAV6JXU0</accession>
<reference evidence="8 9" key="1">
    <citation type="submission" date="2020-08" db="EMBL/GenBank/DDBJ databases">
        <title>Plant Genome Project.</title>
        <authorList>
            <person name="Zhang R.-G."/>
        </authorList>
    </citation>
    <scope>NUCLEOTIDE SEQUENCE [LARGE SCALE GENOMIC DNA]</scope>
    <source>
        <strain evidence="8">WSP0</strain>
        <tissue evidence="8">Leaf</tissue>
    </source>
</reference>
<dbReference type="PANTHER" id="PTHR13184:SF5">
    <property type="entry name" value="METHYLTRANSFERASE-LIKE PROTEIN 17, MITOCHONDRIAL"/>
    <property type="match status" value="1"/>
</dbReference>
<sequence length="278" mass="31812">MRYEIGQNAYIKLVLQALNHNTSAVNGLLLGRLSAYNNDVVEITEFPLFHSQIDLLPPLEIALIQIYVVDSLDRERIGKAKQEFQVMAVREVWPRSLERINLVEPSQSTQRAGQSLIKNLKNLPLIHSYDSIQSLTKNINKSERDHDLVIASYVLGEIPSQQDRITIVRQLWDLTQDVLVLVEPGTPHGFNIILQMRSYILWMEKRKRRKSKAAIDDTSKDLMTLKSGAFVVAPCAHDGRCPLDNTGKYCHFVQRLQRTTSQRVYKEASEVEEDSDED</sequence>
<dbReference type="Pfam" id="PF09243">
    <property type="entry name" value="Rsm22"/>
    <property type="match status" value="1"/>
</dbReference>
<dbReference type="GO" id="GO:0006412">
    <property type="term" value="P:translation"/>
    <property type="evidence" value="ECO:0007669"/>
    <property type="project" value="InterPro"/>
</dbReference>
<dbReference type="GO" id="GO:0072546">
    <property type="term" value="C:EMC complex"/>
    <property type="evidence" value="ECO:0007669"/>
    <property type="project" value="InterPro"/>
</dbReference>
<dbReference type="GO" id="GO:0005763">
    <property type="term" value="C:mitochondrial small ribosomal subunit"/>
    <property type="evidence" value="ECO:0007669"/>
    <property type="project" value="TreeGrafter"/>
</dbReference>
<dbReference type="GO" id="GO:0051536">
    <property type="term" value="F:iron-sulfur cluster binding"/>
    <property type="evidence" value="ECO:0007669"/>
    <property type="project" value="UniProtKB-KW"/>
</dbReference>
<dbReference type="AlphaFoldDB" id="A0AAV6JXU0"/>
<dbReference type="PANTHER" id="PTHR13184">
    <property type="entry name" value="37S RIBOSOMAL PROTEIN S22"/>
    <property type="match status" value="1"/>
</dbReference>
<keyword evidence="3" id="KW-0809">Transit peptide</keyword>
<keyword evidence="9" id="KW-1185">Reference proteome</keyword>
<dbReference type="InterPro" id="IPR052571">
    <property type="entry name" value="Mt_RNA_Methyltransferase"/>
</dbReference>
<gene>
    <name evidence="8" type="ORF">RHGRI_017445</name>
</gene>
<keyword evidence="6" id="KW-0496">Mitochondrion</keyword>
<evidence type="ECO:0000256" key="3">
    <source>
        <dbReference type="ARBA" id="ARBA00022946"/>
    </source>
</evidence>
<evidence type="ECO:0000256" key="7">
    <source>
        <dbReference type="ARBA" id="ARBA00045681"/>
    </source>
</evidence>
<name>A0AAV6JXU0_9ERIC</name>
<dbReference type="InterPro" id="IPR015324">
    <property type="entry name" value="Ribosomal_Rsm22-like"/>
</dbReference>
<keyword evidence="2" id="KW-0479">Metal-binding</keyword>
<evidence type="ECO:0000313" key="9">
    <source>
        <dbReference type="Proteomes" id="UP000823749"/>
    </source>
</evidence>
<comment type="caution">
    <text evidence="8">The sequence shown here is derived from an EMBL/GenBank/DDBJ whole genome shotgun (WGS) entry which is preliminary data.</text>
</comment>
<organism evidence="8 9">
    <name type="scientific">Rhododendron griersonianum</name>
    <dbReference type="NCBI Taxonomy" id="479676"/>
    <lineage>
        <taxon>Eukaryota</taxon>
        <taxon>Viridiplantae</taxon>
        <taxon>Streptophyta</taxon>
        <taxon>Embryophyta</taxon>
        <taxon>Tracheophyta</taxon>
        <taxon>Spermatophyta</taxon>
        <taxon>Magnoliopsida</taxon>
        <taxon>eudicotyledons</taxon>
        <taxon>Gunneridae</taxon>
        <taxon>Pentapetalae</taxon>
        <taxon>asterids</taxon>
        <taxon>Ericales</taxon>
        <taxon>Ericaceae</taxon>
        <taxon>Ericoideae</taxon>
        <taxon>Rhodoreae</taxon>
        <taxon>Rhododendron</taxon>
    </lineage>
</organism>
<dbReference type="EMBL" id="JACTNZ010000006">
    <property type="protein sequence ID" value="KAG5544988.1"/>
    <property type="molecule type" value="Genomic_DNA"/>
</dbReference>
<dbReference type="GO" id="GO:0046872">
    <property type="term" value="F:metal ion binding"/>
    <property type="evidence" value="ECO:0007669"/>
    <property type="project" value="UniProtKB-KW"/>
</dbReference>
<comment type="subcellular location">
    <subcellularLocation>
        <location evidence="1">Mitochondrion</location>
    </subcellularLocation>
</comment>
<keyword evidence="4" id="KW-0408">Iron</keyword>
<keyword evidence="5" id="KW-0411">Iron-sulfur</keyword>
<evidence type="ECO:0000256" key="2">
    <source>
        <dbReference type="ARBA" id="ARBA00022723"/>
    </source>
</evidence>
<comment type="function">
    <text evidence="7">Mitochondrial ribosome (mitoribosome) assembly factor. Binds at the interface of the head and body domains of the mitochondrial small ribosomal subunit (mt-SSU), occluding the mRNA channel and preventing compaction of the head domain towards the body. Probable inactive methyltransferase: retains the characteristic folding and ability to bind S-adenosyl-L-methionine, but it probably lost its methyltransferase activity.</text>
</comment>